<dbReference type="SUPFAM" id="SSF55957">
    <property type="entry name" value="Phosphoglucomutase, C-terminal domain"/>
    <property type="match status" value="1"/>
</dbReference>
<feature type="domain" description="Alpha-D-phosphohexomutase alpha/beta/alpha" evidence="10">
    <location>
        <begin position="209"/>
        <end position="316"/>
    </location>
</feature>
<dbReference type="SUPFAM" id="SSF53738">
    <property type="entry name" value="Phosphoglucomutase, first 3 domains"/>
    <property type="match status" value="3"/>
</dbReference>
<keyword evidence="5 7" id="KW-0460">Magnesium</keyword>
<feature type="domain" description="Alpha-D-phosphohexomutase alpha/beta/alpha" evidence="9">
    <location>
        <begin position="41"/>
        <end position="181"/>
    </location>
</feature>
<dbReference type="Pfam" id="PF02878">
    <property type="entry name" value="PGM_PMM_I"/>
    <property type="match status" value="1"/>
</dbReference>
<dbReference type="InterPro" id="IPR005852">
    <property type="entry name" value="PGM_a-D-Glc-sp"/>
</dbReference>
<dbReference type="InterPro" id="IPR005844">
    <property type="entry name" value="A-D-PHexomutase_a/b/a-I"/>
</dbReference>
<evidence type="ECO:0000259" key="11">
    <source>
        <dbReference type="Pfam" id="PF02880"/>
    </source>
</evidence>
<dbReference type="GO" id="GO:0005975">
    <property type="term" value="P:carbohydrate metabolic process"/>
    <property type="evidence" value="ECO:0007669"/>
    <property type="project" value="InterPro"/>
</dbReference>
<feature type="domain" description="Alpha-D-phosphohexomutase alpha/beta/alpha" evidence="11">
    <location>
        <begin position="320"/>
        <end position="440"/>
    </location>
</feature>
<name>A0A4R5W6S3_MYCMU</name>
<evidence type="ECO:0000256" key="7">
    <source>
        <dbReference type="RuleBase" id="RU004326"/>
    </source>
</evidence>
<keyword evidence="3" id="KW-0597">Phosphoprotein</keyword>
<dbReference type="Gene3D" id="3.40.120.10">
    <property type="entry name" value="Alpha-D-Glucose-1,6-Bisphosphate, subunit A, domain 3"/>
    <property type="match status" value="3"/>
</dbReference>
<comment type="cofactor">
    <cofactor evidence="1">
        <name>Mg(2+)</name>
        <dbReference type="ChEBI" id="CHEBI:18420"/>
    </cofactor>
</comment>
<dbReference type="NCBIfam" id="TIGR01132">
    <property type="entry name" value="pgm"/>
    <property type="match status" value="1"/>
</dbReference>
<dbReference type="Pfam" id="PF02879">
    <property type="entry name" value="PGM_PMM_II"/>
    <property type="match status" value="1"/>
</dbReference>
<dbReference type="Gene3D" id="3.30.310.50">
    <property type="entry name" value="Alpha-D-phosphohexomutase, C-terminal domain"/>
    <property type="match status" value="1"/>
</dbReference>
<comment type="similarity">
    <text evidence="2 7">Belongs to the phosphohexose mutase family.</text>
</comment>
<dbReference type="InterPro" id="IPR016066">
    <property type="entry name" value="A-D-PHexomutase_CS"/>
</dbReference>
<evidence type="ECO:0000259" key="10">
    <source>
        <dbReference type="Pfam" id="PF02879"/>
    </source>
</evidence>
<evidence type="ECO:0000256" key="6">
    <source>
        <dbReference type="ARBA" id="ARBA00023235"/>
    </source>
</evidence>
<dbReference type="GO" id="GO:0004614">
    <property type="term" value="F:phosphoglucomutase activity"/>
    <property type="evidence" value="ECO:0007669"/>
    <property type="project" value="UniProtKB-EC"/>
</dbReference>
<dbReference type="InterPro" id="IPR005845">
    <property type="entry name" value="A-D-PHexomutase_a/b/a-II"/>
</dbReference>
<dbReference type="Proteomes" id="UP000294929">
    <property type="component" value="Unassembled WGS sequence"/>
</dbReference>
<proteinExistence type="inferred from homology"/>
<evidence type="ECO:0000256" key="5">
    <source>
        <dbReference type="ARBA" id="ARBA00022842"/>
    </source>
</evidence>
<dbReference type="Pfam" id="PF00408">
    <property type="entry name" value="PGM_PMM_IV"/>
    <property type="match status" value="1"/>
</dbReference>
<evidence type="ECO:0000313" key="13">
    <source>
        <dbReference type="Proteomes" id="UP000294929"/>
    </source>
</evidence>
<organism evidence="12 13">
    <name type="scientific">Mycolicibacterium mucogenicum</name>
    <name type="common">Mycobacterium mucogenicum</name>
    <dbReference type="NCBI Taxonomy" id="56689"/>
    <lineage>
        <taxon>Bacteria</taxon>
        <taxon>Bacillati</taxon>
        <taxon>Actinomycetota</taxon>
        <taxon>Actinomycetes</taxon>
        <taxon>Mycobacteriales</taxon>
        <taxon>Mycobacteriaceae</taxon>
        <taxon>Mycolicibacterium</taxon>
    </lineage>
</organism>
<dbReference type="CDD" id="cd05801">
    <property type="entry name" value="PGM_like3"/>
    <property type="match status" value="1"/>
</dbReference>
<dbReference type="InterPro" id="IPR036900">
    <property type="entry name" value="A-D-PHexomutase_C_sf"/>
</dbReference>
<dbReference type="InterPro" id="IPR005843">
    <property type="entry name" value="A-D-PHexomutase_C"/>
</dbReference>
<gene>
    <name evidence="12" type="ORF">EUA03_26585</name>
</gene>
<evidence type="ECO:0000256" key="4">
    <source>
        <dbReference type="ARBA" id="ARBA00022723"/>
    </source>
</evidence>
<evidence type="ECO:0000259" key="8">
    <source>
        <dbReference type="Pfam" id="PF00408"/>
    </source>
</evidence>
<evidence type="ECO:0000313" key="12">
    <source>
        <dbReference type="EMBL" id="TDK84464.1"/>
    </source>
</evidence>
<dbReference type="PANTHER" id="PTHR45745:SF1">
    <property type="entry name" value="PHOSPHOGLUCOMUTASE 2B-RELATED"/>
    <property type="match status" value="1"/>
</dbReference>
<keyword evidence="6 12" id="KW-0413">Isomerase</keyword>
<reference evidence="12 13" key="1">
    <citation type="submission" date="2019-01" db="EMBL/GenBank/DDBJ databases">
        <title>High-quality-draft genome sequences of five non-tuberculosis mycobacteriaceae isolated from a nosocomial environment.</title>
        <authorList>
            <person name="Tiago I."/>
            <person name="Alarico S."/>
            <person name="Pereira S.G."/>
            <person name="Coelho C."/>
            <person name="Maranha A."/>
            <person name="Empadinhas N."/>
        </authorList>
    </citation>
    <scope>NUCLEOTIDE SEQUENCE [LARGE SCALE GENOMIC DNA]</scope>
    <source>
        <strain evidence="12 13">24AIII</strain>
    </source>
</reference>
<evidence type="ECO:0000259" key="9">
    <source>
        <dbReference type="Pfam" id="PF02878"/>
    </source>
</evidence>
<dbReference type="GO" id="GO:0008973">
    <property type="term" value="F:phosphopentomutase activity"/>
    <property type="evidence" value="ECO:0007669"/>
    <property type="project" value="TreeGrafter"/>
</dbReference>
<evidence type="ECO:0000256" key="1">
    <source>
        <dbReference type="ARBA" id="ARBA00001946"/>
    </source>
</evidence>
<dbReference type="GO" id="GO:0006166">
    <property type="term" value="P:purine ribonucleoside salvage"/>
    <property type="evidence" value="ECO:0007669"/>
    <property type="project" value="TreeGrafter"/>
</dbReference>
<evidence type="ECO:0000256" key="2">
    <source>
        <dbReference type="ARBA" id="ARBA00010231"/>
    </source>
</evidence>
<dbReference type="AlphaFoldDB" id="A0A4R5W6S3"/>
<dbReference type="PANTHER" id="PTHR45745">
    <property type="entry name" value="PHOSPHOMANNOMUTASE 45A"/>
    <property type="match status" value="1"/>
</dbReference>
<keyword evidence="4 7" id="KW-0479">Metal-binding</keyword>
<dbReference type="RefSeq" id="WP_133428460.1">
    <property type="nucleotide sequence ID" value="NZ_SDLO01000043.1"/>
</dbReference>
<dbReference type="InterPro" id="IPR016055">
    <property type="entry name" value="A-D-PHexomutase_a/b/a-I/II/III"/>
</dbReference>
<dbReference type="EC" id="5.4.2.2" evidence="12"/>
<dbReference type="EMBL" id="SDLO01000043">
    <property type="protein sequence ID" value="TDK84464.1"/>
    <property type="molecule type" value="Genomic_DNA"/>
</dbReference>
<comment type="caution">
    <text evidence="12">The sequence shown here is derived from an EMBL/GenBank/DDBJ whole genome shotgun (WGS) entry which is preliminary data.</text>
</comment>
<dbReference type="InterPro" id="IPR005846">
    <property type="entry name" value="A-D-PHexomutase_a/b/a-III"/>
</dbReference>
<evidence type="ECO:0000256" key="3">
    <source>
        <dbReference type="ARBA" id="ARBA00022553"/>
    </source>
</evidence>
<feature type="domain" description="Alpha-D-phosphohexomutase C-terminal" evidence="8">
    <location>
        <begin position="490"/>
        <end position="537"/>
    </location>
</feature>
<dbReference type="PROSITE" id="PS00710">
    <property type="entry name" value="PGM_PMM"/>
    <property type="match status" value="1"/>
</dbReference>
<protein>
    <submittedName>
        <fullName evidence="12">Alpha-D-glucose phosphate-specific phosphoglucomutase</fullName>
        <ecNumber evidence="12">5.4.2.2</ecNumber>
    </submittedName>
</protein>
<accession>A0A4R5W6S3</accession>
<dbReference type="GO" id="GO:0000287">
    <property type="term" value="F:magnesium ion binding"/>
    <property type="evidence" value="ECO:0007669"/>
    <property type="project" value="InterPro"/>
</dbReference>
<sequence>MTANPRAGQPAQPDDLIDVAHVVTAYYTVAPDPENVDQQVVFGTSGHRGSSLDAAFNEPHILATTQAIVEYRAAQGTTGPLFIGRDTHALSEPAWVTALEVLAGNEVVAMIDAADRYTPTPAVSHAILTFNRGREGDLADGIVVTPSHNPPRDGGFKYNPPNGGPADTDATSVIAKRANEILRDGLRDVKRMPLARALGSTERHDYLNAYVEDLPNVVDLHAIRAEGVRIGADPLGGASVDYWAAIAERHQLDLTVVNPLVDATWRFMTLDTDGKIRMDCSSPNAMASLIANRDRYQIATGNDADSDRHGIVTPDGGLLNPNHYLAVAIDYLYTHRAGWPGSTAVGKTAVSSSIIDRVVGGLERQLVEVPVGFKWFVDGLLSGTIGFGGEESAGASFLRTDGTVWTTDKDGIILALLASEILAVTGKSPSQRYAELTEKYGAPTYARIDAPANREQKARLSKLSAEQVTATELAGEPITAKLTTAPGNGAPLGGLKVTTENAWFAARPSGTEDVYKIYAESFKGPEHLAQVQAAAREVVNTVIA</sequence>
<dbReference type="Pfam" id="PF02880">
    <property type="entry name" value="PGM_PMM_III"/>
    <property type="match status" value="1"/>
</dbReference>